<dbReference type="Proteomes" id="UP000266861">
    <property type="component" value="Unassembled WGS sequence"/>
</dbReference>
<proteinExistence type="predicted"/>
<feature type="signal peptide" evidence="1">
    <location>
        <begin position="1"/>
        <end position="21"/>
    </location>
</feature>
<protein>
    <submittedName>
        <fullName evidence="2">Uncharacterized protein</fullName>
    </submittedName>
</protein>
<name>A0A397JJB3_9GLOM</name>
<accession>A0A397JJB3</accession>
<keyword evidence="1" id="KW-0732">Signal</keyword>
<sequence>MKMKFNTHALLLVIFAVIASANPIDETALNLTKRSQCPITGTDSCCSNHGKDCNSDVVGYAWGVDCDRRVSIPVGIKCNTVNVPISPLFGYDGDNPDNFSWKWSEACGGRKGCDCCNRFNRGGNYEWTNWCEPRWTSEENNYCFNYRGCSGKDCCFSNTVPYVCGNVMSCHCYSNPWESCGSGISTYCWAKCGPNAPCILVIGNNILLN</sequence>
<organism evidence="2 3">
    <name type="scientific">Diversispora epigaea</name>
    <dbReference type="NCBI Taxonomy" id="1348612"/>
    <lineage>
        <taxon>Eukaryota</taxon>
        <taxon>Fungi</taxon>
        <taxon>Fungi incertae sedis</taxon>
        <taxon>Mucoromycota</taxon>
        <taxon>Glomeromycotina</taxon>
        <taxon>Glomeromycetes</taxon>
        <taxon>Diversisporales</taxon>
        <taxon>Diversisporaceae</taxon>
        <taxon>Diversispora</taxon>
    </lineage>
</organism>
<evidence type="ECO:0000256" key="1">
    <source>
        <dbReference type="SAM" id="SignalP"/>
    </source>
</evidence>
<feature type="chain" id="PRO_5017263940" evidence="1">
    <location>
        <begin position="22"/>
        <end position="209"/>
    </location>
</feature>
<evidence type="ECO:0000313" key="3">
    <source>
        <dbReference type="Proteomes" id="UP000266861"/>
    </source>
</evidence>
<reference evidence="2 3" key="1">
    <citation type="submission" date="2018-08" db="EMBL/GenBank/DDBJ databases">
        <title>Genome and evolution of the arbuscular mycorrhizal fungus Diversispora epigaea (formerly Glomus versiforme) and its bacterial endosymbionts.</title>
        <authorList>
            <person name="Sun X."/>
            <person name="Fei Z."/>
            <person name="Harrison M."/>
        </authorList>
    </citation>
    <scope>NUCLEOTIDE SEQUENCE [LARGE SCALE GENOMIC DNA]</scope>
    <source>
        <strain evidence="2 3">IT104</strain>
    </source>
</reference>
<keyword evidence="3" id="KW-1185">Reference proteome</keyword>
<evidence type="ECO:0000313" key="2">
    <source>
        <dbReference type="EMBL" id="RHZ87677.1"/>
    </source>
</evidence>
<comment type="caution">
    <text evidence="2">The sequence shown here is derived from an EMBL/GenBank/DDBJ whole genome shotgun (WGS) entry which is preliminary data.</text>
</comment>
<dbReference type="OrthoDB" id="2454091at2759"/>
<dbReference type="AlphaFoldDB" id="A0A397JJB3"/>
<gene>
    <name evidence="2" type="ORF">Glove_33g243</name>
</gene>
<dbReference type="EMBL" id="PQFF01000031">
    <property type="protein sequence ID" value="RHZ87677.1"/>
    <property type="molecule type" value="Genomic_DNA"/>
</dbReference>